<evidence type="ECO:0000313" key="2">
    <source>
        <dbReference type="EMBL" id="ACZ41996.1"/>
    </source>
</evidence>
<protein>
    <submittedName>
        <fullName evidence="2">Uncharacterized protein</fullName>
    </submittedName>
</protein>
<dbReference type="AlphaFoldDB" id="D1CB31"/>
<dbReference type="Proteomes" id="UP000000323">
    <property type="component" value="Chromosome 1"/>
</dbReference>
<dbReference type="HOGENOM" id="CLU_2511628_0_0_0"/>
<dbReference type="EMBL" id="CP001825">
    <property type="protein sequence ID" value="ACZ41996.1"/>
    <property type="molecule type" value="Genomic_DNA"/>
</dbReference>
<proteinExistence type="predicted"/>
<accession>D1CB31</accession>
<sequence>MVTHTTDEQHPATESHRPIPSGTSCFYCGYPLQGTIVAWWGNGADIYLHPSCVVELTIRMLRDVHEIECQTQTAITGGHSSVGRT</sequence>
<feature type="compositionally biased region" description="Basic and acidic residues" evidence="1">
    <location>
        <begin position="1"/>
        <end position="17"/>
    </location>
</feature>
<gene>
    <name evidence="2" type="ordered locus">Tter_1080</name>
</gene>
<feature type="region of interest" description="Disordered" evidence="1">
    <location>
        <begin position="1"/>
        <end position="22"/>
    </location>
</feature>
<organism evidence="2 3">
    <name type="scientific">Thermobaculum terrenum (strain ATCC BAA-798 / CCMEE 7001 / YNP1)</name>
    <dbReference type="NCBI Taxonomy" id="525904"/>
    <lineage>
        <taxon>Bacteria</taxon>
        <taxon>Bacillati</taxon>
        <taxon>Chloroflexota</taxon>
        <taxon>Chloroflexia</taxon>
        <taxon>Candidatus Thermobaculales</taxon>
        <taxon>Candidatus Thermobaculaceae</taxon>
        <taxon>Thermobaculum</taxon>
    </lineage>
</organism>
<evidence type="ECO:0000313" key="3">
    <source>
        <dbReference type="Proteomes" id="UP000000323"/>
    </source>
</evidence>
<keyword evidence="3" id="KW-1185">Reference proteome</keyword>
<name>D1CB31_THET1</name>
<dbReference type="KEGG" id="ttr:Tter_1080"/>
<reference evidence="3" key="1">
    <citation type="journal article" date="2010" name="Stand. Genomic Sci.">
        <title>Complete genome sequence of 'Thermobaculum terrenum' type strain (YNP1).</title>
        <authorList>
            <person name="Kiss H."/>
            <person name="Cleland D."/>
            <person name="Lapidus A."/>
            <person name="Lucas S."/>
            <person name="Glavina Del Rio T."/>
            <person name="Nolan M."/>
            <person name="Tice H."/>
            <person name="Han C."/>
            <person name="Goodwin L."/>
            <person name="Pitluck S."/>
            <person name="Liolios K."/>
            <person name="Ivanova N."/>
            <person name="Mavromatis K."/>
            <person name="Ovchinnikova G."/>
            <person name="Pati A."/>
            <person name="Chen A."/>
            <person name="Palaniappan K."/>
            <person name="Land M."/>
            <person name="Hauser L."/>
            <person name="Chang Y."/>
            <person name="Jeffries C."/>
            <person name="Lu M."/>
            <person name="Brettin T."/>
            <person name="Detter J."/>
            <person name="Goker M."/>
            <person name="Tindall B."/>
            <person name="Beck B."/>
            <person name="McDermott T."/>
            <person name="Woyke T."/>
            <person name="Bristow J."/>
            <person name="Eisen J."/>
            <person name="Markowitz V."/>
            <person name="Hugenholtz P."/>
            <person name="Kyrpides N."/>
            <person name="Klenk H."/>
            <person name="Cheng J."/>
        </authorList>
    </citation>
    <scope>NUCLEOTIDE SEQUENCE [LARGE SCALE GENOMIC DNA]</scope>
    <source>
        <strain evidence="3">ATCC BAA-798 / YNP1</strain>
    </source>
</reference>
<evidence type="ECO:0000256" key="1">
    <source>
        <dbReference type="SAM" id="MobiDB-lite"/>
    </source>
</evidence>